<gene>
    <name evidence="2" type="ORF">AVDCRST_MAG55-2246</name>
</gene>
<evidence type="ECO:0000313" key="2">
    <source>
        <dbReference type="EMBL" id="CAA9424938.1"/>
    </source>
</evidence>
<evidence type="ECO:0000256" key="1">
    <source>
        <dbReference type="SAM" id="MobiDB-lite"/>
    </source>
</evidence>
<feature type="compositionally biased region" description="Basic and acidic residues" evidence="1">
    <location>
        <begin position="48"/>
        <end position="61"/>
    </location>
</feature>
<feature type="non-terminal residue" evidence="2">
    <location>
        <position position="82"/>
    </location>
</feature>
<reference evidence="2" key="1">
    <citation type="submission" date="2020-02" db="EMBL/GenBank/DDBJ databases">
        <authorList>
            <person name="Meier V. D."/>
        </authorList>
    </citation>
    <scope>NUCLEOTIDE SEQUENCE</scope>
    <source>
        <strain evidence="2">AVDCRST_MAG55</strain>
    </source>
</reference>
<proteinExistence type="predicted"/>
<accession>A0A6J4PY50</accession>
<dbReference type="EMBL" id="CADCUZ010000106">
    <property type="protein sequence ID" value="CAA9424938.1"/>
    <property type="molecule type" value="Genomic_DNA"/>
</dbReference>
<feature type="compositionally biased region" description="Basic and acidic residues" evidence="1">
    <location>
        <begin position="73"/>
        <end position="82"/>
    </location>
</feature>
<sequence>GERLPHRQDTGPEQDPERARPRATPLRPLRGNNPAHPLPGPKKTGLRLLERPPREPARDLRPMCQQHGPYRRGAREGSRPAV</sequence>
<organism evidence="2">
    <name type="scientific">uncultured Rubrobacteraceae bacterium</name>
    <dbReference type="NCBI Taxonomy" id="349277"/>
    <lineage>
        <taxon>Bacteria</taxon>
        <taxon>Bacillati</taxon>
        <taxon>Actinomycetota</taxon>
        <taxon>Rubrobacteria</taxon>
        <taxon>Rubrobacterales</taxon>
        <taxon>Rubrobacteraceae</taxon>
        <taxon>environmental samples</taxon>
    </lineage>
</organism>
<feature type="region of interest" description="Disordered" evidence="1">
    <location>
        <begin position="1"/>
        <end position="82"/>
    </location>
</feature>
<dbReference type="AlphaFoldDB" id="A0A6J4PY50"/>
<feature type="compositionally biased region" description="Basic and acidic residues" evidence="1">
    <location>
        <begin position="1"/>
        <end position="20"/>
    </location>
</feature>
<name>A0A6J4PY50_9ACTN</name>
<protein>
    <submittedName>
        <fullName evidence="2">Uncharacterized protein</fullName>
    </submittedName>
</protein>
<feature type="non-terminal residue" evidence="2">
    <location>
        <position position="1"/>
    </location>
</feature>